<gene>
    <name evidence="2" type="ORF">ACFSL4_21140</name>
</gene>
<name>A0ABW4ITE8_9ACTN</name>
<protein>
    <submittedName>
        <fullName evidence="2">Quinol monooxygenase</fullName>
        <ecNumber evidence="2">1.-.-.-</ecNumber>
    </submittedName>
</protein>
<organism evidence="2 3">
    <name type="scientific">Streptomyces caeni</name>
    <dbReference type="NCBI Taxonomy" id="2307231"/>
    <lineage>
        <taxon>Bacteria</taxon>
        <taxon>Bacillati</taxon>
        <taxon>Actinomycetota</taxon>
        <taxon>Actinomycetes</taxon>
        <taxon>Kitasatosporales</taxon>
        <taxon>Streptomycetaceae</taxon>
        <taxon>Streptomyces</taxon>
    </lineage>
</organism>
<reference evidence="3" key="1">
    <citation type="journal article" date="2019" name="Int. J. Syst. Evol. Microbiol.">
        <title>The Global Catalogue of Microorganisms (GCM) 10K type strain sequencing project: providing services to taxonomists for standard genome sequencing and annotation.</title>
        <authorList>
            <consortium name="The Broad Institute Genomics Platform"/>
            <consortium name="The Broad Institute Genome Sequencing Center for Infectious Disease"/>
            <person name="Wu L."/>
            <person name="Ma J."/>
        </authorList>
    </citation>
    <scope>NUCLEOTIDE SEQUENCE [LARGE SCALE GENOMIC DNA]</scope>
    <source>
        <strain evidence="3">CGMCC 1.12470</strain>
    </source>
</reference>
<dbReference type="Pfam" id="PF03992">
    <property type="entry name" value="ABM"/>
    <property type="match status" value="1"/>
</dbReference>
<keyword evidence="3" id="KW-1185">Reference proteome</keyword>
<proteinExistence type="predicted"/>
<dbReference type="EC" id="1.-.-.-" evidence="2"/>
<dbReference type="GO" id="GO:0004497">
    <property type="term" value="F:monooxygenase activity"/>
    <property type="evidence" value="ECO:0007669"/>
    <property type="project" value="UniProtKB-KW"/>
</dbReference>
<comment type="caution">
    <text evidence="2">The sequence shown here is derived from an EMBL/GenBank/DDBJ whole genome shotgun (WGS) entry which is preliminary data.</text>
</comment>
<dbReference type="InterPro" id="IPR007138">
    <property type="entry name" value="ABM_dom"/>
</dbReference>
<evidence type="ECO:0000313" key="2">
    <source>
        <dbReference type="EMBL" id="MFD1660645.1"/>
    </source>
</evidence>
<dbReference type="EMBL" id="JBHUDX010000058">
    <property type="protein sequence ID" value="MFD1660645.1"/>
    <property type="molecule type" value="Genomic_DNA"/>
</dbReference>
<keyword evidence="2" id="KW-0560">Oxidoreductase</keyword>
<dbReference type="RefSeq" id="WP_381085089.1">
    <property type="nucleotide sequence ID" value="NZ_JBHUDX010000058.1"/>
</dbReference>
<keyword evidence="2" id="KW-0503">Monooxygenase</keyword>
<dbReference type="Gene3D" id="3.30.70.100">
    <property type="match status" value="1"/>
</dbReference>
<dbReference type="InterPro" id="IPR011008">
    <property type="entry name" value="Dimeric_a/b-barrel"/>
</dbReference>
<sequence>MITPPRGGYALLVRFALRDAAGPAFDALVARTVGLVRAHEPGTLVYAVHTAAAPAERIFYELYRDREAFVFHERQTYVREFLAARGAFLREPPEVTVLTPV</sequence>
<dbReference type="PROSITE" id="PS51725">
    <property type="entry name" value="ABM"/>
    <property type="match status" value="1"/>
</dbReference>
<feature type="domain" description="ABM" evidence="1">
    <location>
        <begin position="9"/>
        <end position="97"/>
    </location>
</feature>
<accession>A0ABW4ITE8</accession>
<dbReference type="SUPFAM" id="SSF54909">
    <property type="entry name" value="Dimeric alpha+beta barrel"/>
    <property type="match status" value="1"/>
</dbReference>
<evidence type="ECO:0000313" key="3">
    <source>
        <dbReference type="Proteomes" id="UP001597261"/>
    </source>
</evidence>
<evidence type="ECO:0000259" key="1">
    <source>
        <dbReference type="PROSITE" id="PS51725"/>
    </source>
</evidence>
<dbReference type="Proteomes" id="UP001597261">
    <property type="component" value="Unassembled WGS sequence"/>
</dbReference>